<gene>
    <name evidence="3" type="ORF">J0M35_20965</name>
</gene>
<dbReference type="PANTHER" id="PTHR45641">
    <property type="entry name" value="TETRATRICOPEPTIDE REPEAT PROTEIN (AFU_ORTHOLOGUE AFUA_6G03870)"/>
    <property type="match status" value="1"/>
</dbReference>
<evidence type="ECO:0000313" key="3">
    <source>
        <dbReference type="EMBL" id="MBN8662852.1"/>
    </source>
</evidence>
<dbReference type="Gene3D" id="1.25.40.10">
    <property type="entry name" value="Tetratricopeptide repeat domain"/>
    <property type="match status" value="1"/>
</dbReference>
<protein>
    <submittedName>
        <fullName evidence="3">Tetratricopeptide repeat protein</fullName>
    </submittedName>
</protein>
<sequence length="624" mass="70270">MVAISNTYLLGDLAVQMEACTAEQISQSLAISSDTGLPLGRVLVLSGLISENDLSNLILCQSLLREELVNLEQARRAFFSVRGSGRRLEDALLEFGWERSLEKQLSPLGELLVSSTVISEAQLETYLRQQERVRLPLGRMLVSAGVISDAFLSTALNVQMMIRQKRLSREEAVDVLLESRKRQLAQATQLRAKNFYEQPVMNVPKLGELLVLSGLISERKLLESLELSIIGRKSIGEILLEKRHITKAQLDNVLLLQSSLAEGIIKLPQLKAVLRRLEDGFSLSDAISQSAYEEQIEDKSDSRVLTFFEFLKSLDHTSGTNIDQAFEMAKKNQRLVKQALLISGMLDEPTIELMEQCYSLYEDRRYSFDSASTLFEYARRRNISVPEALEELRWLKKPPCIAVEPTEKLIKATDSSLLNMKEMAEQLVALGDLANARLLYEQLCTALSSYKDGRYRFCLERLSYICFEQKDFVKAESLQKELTKLNLENFGRKSIPYAQSLNNLGKTLYFMGRNDDALIETMAYIEVVSDILGADHPDVACGWQNAAMLYFQLGDLQESLRCYKEAAKVCRESLGPTNPITLSLDAKVDGLRERVVTSRRSIDGLITGTWRVIDLGASLNTMNE</sequence>
<dbReference type="InterPro" id="IPR011990">
    <property type="entry name" value="TPR-like_helical_dom_sf"/>
</dbReference>
<dbReference type="PANTHER" id="PTHR45641:SF19">
    <property type="entry name" value="NEPHROCYSTIN-3"/>
    <property type="match status" value="1"/>
</dbReference>
<proteinExistence type="predicted"/>
<dbReference type="SUPFAM" id="SSF160246">
    <property type="entry name" value="EspE N-terminal domain-like"/>
    <property type="match status" value="2"/>
</dbReference>
<organism evidence="3 4">
    <name type="scientific">Candidatus Obscuribacter phosphatis</name>
    <dbReference type="NCBI Taxonomy" id="1906157"/>
    <lineage>
        <taxon>Bacteria</taxon>
        <taxon>Bacillati</taxon>
        <taxon>Candidatus Melainabacteria</taxon>
        <taxon>Candidatus Obscuribacterales</taxon>
        <taxon>Candidatus Obscuribacteraceae</taxon>
        <taxon>Candidatus Obscuribacter</taxon>
    </lineage>
</organism>
<dbReference type="SMART" id="SM00028">
    <property type="entry name" value="TPR"/>
    <property type="match status" value="2"/>
</dbReference>
<name>A0A8J7PR74_9BACT</name>
<dbReference type="InterPro" id="IPR019734">
    <property type="entry name" value="TPR_rpt"/>
</dbReference>
<dbReference type="Proteomes" id="UP000664277">
    <property type="component" value="Unassembled WGS sequence"/>
</dbReference>
<evidence type="ECO:0000256" key="1">
    <source>
        <dbReference type="ARBA" id="ARBA00022737"/>
    </source>
</evidence>
<keyword evidence="2" id="KW-0802">TPR repeat</keyword>
<evidence type="ECO:0000256" key="2">
    <source>
        <dbReference type="ARBA" id="ARBA00022803"/>
    </source>
</evidence>
<keyword evidence="1" id="KW-0677">Repeat</keyword>
<comment type="caution">
    <text evidence="3">The sequence shown here is derived from an EMBL/GenBank/DDBJ whole genome shotgun (WGS) entry which is preliminary data.</text>
</comment>
<dbReference type="AlphaFoldDB" id="A0A8J7PR74"/>
<accession>A0A8J7PR74</accession>
<dbReference type="InterPro" id="IPR037257">
    <property type="entry name" value="T2SS_E_N_sf"/>
</dbReference>
<dbReference type="EMBL" id="JAFLCK010000058">
    <property type="protein sequence ID" value="MBN8662852.1"/>
    <property type="molecule type" value="Genomic_DNA"/>
</dbReference>
<evidence type="ECO:0000313" key="4">
    <source>
        <dbReference type="Proteomes" id="UP000664277"/>
    </source>
</evidence>
<dbReference type="Pfam" id="PF13374">
    <property type="entry name" value="TPR_10"/>
    <property type="match status" value="1"/>
</dbReference>
<reference evidence="3" key="1">
    <citation type="submission" date="2021-02" db="EMBL/GenBank/DDBJ databases">
        <title>Genome-Resolved Metagenomics of a Microbial Community Performing Photosynthetic Biological Nutrient Removal.</title>
        <authorList>
            <person name="Mcdaniel E.A."/>
        </authorList>
    </citation>
    <scope>NUCLEOTIDE SEQUENCE</scope>
    <source>
        <strain evidence="3">UWPOB_OBS1</strain>
    </source>
</reference>
<dbReference type="SUPFAM" id="SSF48452">
    <property type="entry name" value="TPR-like"/>
    <property type="match status" value="1"/>
</dbReference>